<keyword evidence="2" id="KW-1185">Reference proteome</keyword>
<protein>
    <recommendedName>
        <fullName evidence="3">SRPBCC family protein</fullName>
    </recommendedName>
</protein>
<proteinExistence type="predicted"/>
<name>A0ABY6HNM8_9ARCH</name>
<dbReference type="Proteomes" id="UP001208689">
    <property type="component" value="Chromosome"/>
</dbReference>
<evidence type="ECO:0000313" key="2">
    <source>
        <dbReference type="Proteomes" id="UP001208689"/>
    </source>
</evidence>
<evidence type="ECO:0008006" key="3">
    <source>
        <dbReference type="Google" id="ProtNLM"/>
    </source>
</evidence>
<accession>A0ABY6HNM8</accession>
<gene>
    <name evidence="1" type="ORF">NEF87_001398</name>
</gene>
<organism evidence="1 2">
    <name type="scientific">Candidatus Lokiarchaeum ossiferum</name>
    <dbReference type="NCBI Taxonomy" id="2951803"/>
    <lineage>
        <taxon>Archaea</taxon>
        <taxon>Promethearchaeati</taxon>
        <taxon>Promethearchaeota</taxon>
        <taxon>Promethearchaeia</taxon>
        <taxon>Promethearchaeales</taxon>
        <taxon>Promethearchaeaceae</taxon>
        <taxon>Candidatus Lokiarchaeum</taxon>
    </lineage>
</organism>
<dbReference type="EMBL" id="CP104013">
    <property type="protein sequence ID" value="UYP45113.1"/>
    <property type="molecule type" value="Genomic_DNA"/>
</dbReference>
<evidence type="ECO:0000313" key="1">
    <source>
        <dbReference type="EMBL" id="UYP45113.1"/>
    </source>
</evidence>
<sequence>MASNSSASKPLLSVVDEIQNQVLANYADKIFETEFWKPLIPIKAKMFEKLNTTGFQFEIDDDIILDSSGLLKRHFFAKGTIHVEEKENIVSNGKIWDVEISLNEPLAIVKVRIRARDIVEKKKLKIGIFIQTMDFDNNLLDGVGRDAILFAIRFYIRKAIQIAAKIN</sequence>
<reference evidence="1" key="1">
    <citation type="submission" date="2022-09" db="EMBL/GenBank/DDBJ databases">
        <title>Actin cytoskeleton and complex cell architecture in an #Asgard archaeon.</title>
        <authorList>
            <person name="Ponce Toledo R.I."/>
            <person name="Schleper C."/>
            <person name="Rodrigues Oliveira T."/>
            <person name="Wollweber F."/>
            <person name="Xu J."/>
            <person name="Rittmann S."/>
            <person name="Klingl A."/>
            <person name="Pilhofer M."/>
        </authorList>
    </citation>
    <scope>NUCLEOTIDE SEQUENCE</scope>
    <source>
        <strain evidence="1">B-35</strain>
    </source>
</reference>